<reference evidence="1" key="1">
    <citation type="submission" date="2021-02" db="EMBL/GenBank/DDBJ databases">
        <authorList>
            <person name="Nowell W R."/>
        </authorList>
    </citation>
    <scope>NUCLEOTIDE SEQUENCE</scope>
</reference>
<feature type="non-terminal residue" evidence="1">
    <location>
        <position position="54"/>
    </location>
</feature>
<name>A0A819FZ82_9BILA</name>
<accession>A0A819FZ82</accession>
<proteinExistence type="predicted"/>
<organism evidence="1 2">
    <name type="scientific">Rotaria magnacalcarata</name>
    <dbReference type="NCBI Taxonomy" id="392030"/>
    <lineage>
        <taxon>Eukaryota</taxon>
        <taxon>Metazoa</taxon>
        <taxon>Spiralia</taxon>
        <taxon>Gnathifera</taxon>
        <taxon>Rotifera</taxon>
        <taxon>Eurotatoria</taxon>
        <taxon>Bdelloidea</taxon>
        <taxon>Philodinida</taxon>
        <taxon>Philodinidae</taxon>
        <taxon>Rotaria</taxon>
    </lineage>
</organism>
<keyword evidence="2" id="KW-1185">Reference proteome</keyword>
<dbReference type="Proteomes" id="UP000663866">
    <property type="component" value="Unassembled WGS sequence"/>
</dbReference>
<comment type="caution">
    <text evidence="1">The sequence shown here is derived from an EMBL/GenBank/DDBJ whole genome shotgun (WGS) entry which is preliminary data.</text>
</comment>
<evidence type="ECO:0000313" key="1">
    <source>
        <dbReference type="EMBL" id="CAF3876137.1"/>
    </source>
</evidence>
<sequence>MIVDSETILKRNLLYCTYYGRYIPENLSHFKSINDKRKCQLGWFNKHNWLSYCQ</sequence>
<gene>
    <name evidence="1" type="ORF">OVN521_LOCUS8206</name>
</gene>
<dbReference type="AlphaFoldDB" id="A0A819FZ82"/>
<dbReference type="EMBL" id="CAJOBG010000944">
    <property type="protein sequence ID" value="CAF3876137.1"/>
    <property type="molecule type" value="Genomic_DNA"/>
</dbReference>
<evidence type="ECO:0000313" key="2">
    <source>
        <dbReference type="Proteomes" id="UP000663866"/>
    </source>
</evidence>
<protein>
    <submittedName>
        <fullName evidence="1">Uncharacterized protein</fullName>
    </submittedName>
</protein>